<keyword evidence="7" id="KW-0812">Transmembrane</keyword>
<keyword evidence="7" id="KW-1133">Transmembrane helix</keyword>
<dbReference type="GO" id="GO:0030247">
    <property type="term" value="F:polysaccharide binding"/>
    <property type="evidence" value="ECO:0007669"/>
    <property type="project" value="InterPro"/>
</dbReference>
<dbReference type="PANTHER" id="PTHR33138:SF1">
    <property type="entry name" value="OS01G0113900 PROTEIN"/>
    <property type="match status" value="1"/>
</dbReference>
<evidence type="ECO:0000259" key="9">
    <source>
        <dbReference type="Pfam" id="PF13947"/>
    </source>
</evidence>
<evidence type="ECO:0000259" key="10">
    <source>
        <dbReference type="Pfam" id="PF14380"/>
    </source>
</evidence>
<comment type="caution">
    <text evidence="11">The sequence shown here is derived from an EMBL/GenBank/DDBJ whole genome shotgun (WGS) entry which is preliminary data.</text>
</comment>
<keyword evidence="4" id="KW-0325">Glycoprotein</keyword>
<evidence type="ECO:0000313" key="11">
    <source>
        <dbReference type="EMBL" id="KAK1404282.1"/>
    </source>
</evidence>
<keyword evidence="11" id="KW-0808">Transferase</keyword>
<feature type="chain" id="PRO_5041903542" description="non-specific serine/threonine protein kinase" evidence="8">
    <location>
        <begin position="23"/>
        <end position="332"/>
    </location>
</feature>
<dbReference type="GO" id="GO:0004674">
    <property type="term" value="F:protein serine/threonine kinase activity"/>
    <property type="evidence" value="ECO:0007669"/>
    <property type="project" value="UniProtKB-EC"/>
</dbReference>
<comment type="catalytic activity">
    <reaction evidence="6">
        <text>L-seryl-[protein] + ATP = O-phospho-L-seryl-[protein] + ADP + H(+)</text>
        <dbReference type="Rhea" id="RHEA:17989"/>
        <dbReference type="Rhea" id="RHEA-COMP:9863"/>
        <dbReference type="Rhea" id="RHEA-COMP:11604"/>
        <dbReference type="ChEBI" id="CHEBI:15378"/>
        <dbReference type="ChEBI" id="CHEBI:29999"/>
        <dbReference type="ChEBI" id="CHEBI:30616"/>
        <dbReference type="ChEBI" id="CHEBI:83421"/>
        <dbReference type="ChEBI" id="CHEBI:456216"/>
        <dbReference type="EC" id="2.7.11.1"/>
    </reaction>
</comment>
<evidence type="ECO:0000313" key="12">
    <source>
        <dbReference type="Proteomes" id="UP001237642"/>
    </source>
</evidence>
<keyword evidence="7" id="KW-0472">Membrane</keyword>
<reference evidence="11" key="1">
    <citation type="submission" date="2023-02" db="EMBL/GenBank/DDBJ databases">
        <title>Genome of toxic invasive species Heracleum sosnowskyi carries increased number of genes despite the absence of recent whole-genome duplications.</title>
        <authorList>
            <person name="Schelkunov M."/>
            <person name="Shtratnikova V."/>
            <person name="Makarenko M."/>
            <person name="Klepikova A."/>
            <person name="Omelchenko D."/>
            <person name="Novikova G."/>
            <person name="Obukhova E."/>
            <person name="Bogdanov V."/>
            <person name="Penin A."/>
            <person name="Logacheva M."/>
        </authorList>
    </citation>
    <scope>NUCLEOTIDE SEQUENCE</scope>
    <source>
        <strain evidence="11">Hsosn_3</strain>
        <tissue evidence="11">Leaf</tissue>
    </source>
</reference>
<evidence type="ECO:0000256" key="4">
    <source>
        <dbReference type="ARBA" id="ARBA00023180"/>
    </source>
</evidence>
<evidence type="ECO:0000256" key="2">
    <source>
        <dbReference type="ARBA" id="ARBA00012513"/>
    </source>
</evidence>
<keyword evidence="11" id="KW-0418">Kinase</keyword>
<accession>A0AAD8NCS2</accession>
<dbReference type="AlphaFoldDB" id="A0AAD8NCS2"/>
<dbReference type="GO" id="GO:0016020">
    <property type="term" value="C:membrane"/>
    <property type="evidence" value="ECO:0007669"/>
    <property type="project" value="UniProtKB-SubCell"/>
</dbReference>
<gene>
    <name evidence="11" type="ORF">POM88_003887</name>
</gene>
<proteinExistence type="predicted"/>
<dbReference type="InterPro" id="IPR025287">
    <property type="entry name" value="WAK_GUB"/>
</dbReference>
<dbReference type="PANTHER" id="PTHR33138">
    <property type="entry name" value="OS01G0690200 PROTEIN"/>
    <property type="match status" value="1"/>
</dbReference>
<name>A0AAD8NCS2_9APIA</name>
<evidence type="ECO:0000256" key="8">
    <source>
        <dbReference type="SAM" id="SignalP"/>
    </source>
</evidence>
<dbReference type="InterPro" id="IPR032872">
    <property type="entry name" value="WAK_assoc_C"/>
</dbReference>
<comment type="subcellular location">
    <subcellularLocation>
        <location evidence="1">Membrane</location>
        <topology evidence="1">Single-pass membrane protein</topology>
    </subcellularLocation>
</comment>
<evidence type="ECO:0000256" key="6">
    <source>
        <dbReference type="ARBA" id="ARBA00048679"/>
    </source>
</evidence>
<feature type="domain" description="Wall-associated receptor kinase C-terminal" evidence="10">
    <location>
        <begin position="145"/>
        <end position="242"/>
    </location>
</feature>
<protein>
    <recommendedName>
        <fullName evidence="2">non-specific serine/threonine protein kinase</fullName>
        <ecNumber evidence="2">2.7.11.1</ecNumber>
    </recommendedName>
</protein>
<evidence type="ECO:0000256" key="3">
    <source>
        <dbReference type="ARBA" id="ARBA00022729"/>
    </source>
</evidence>
<organism evidence="11 12">
    <name type="scientific">Heracleum sosnowskyi</name>
    <dbReference type="NCBI Taxonomy" id="360622"/>
    <lineage>
        <taxon>Eukaryota</taxon>
        <taxon>Viridiplantae</taxon>
        <taxon>Streptophyta</taxon>
        <taxon>Embryophyta</taxon>
        <taxon>Tracheophyta</taxon>
        <taxon>Spermatophyta</taxon>
        <taxon>Magnoliopsida</taxon>
        <taxon>eudicotyledons</taxon>
        <taxon>Gunneridae</taxon>
        <taxon>Pentapetalae</taxon>
        <taxon>asterids</taxon>
        <taxon>campanulids</taxon>
        <taxon>Apiales</taxon>
        <taxon>Apiaceae</taxon>
        <taxon>Apioideae</taxon>
        <taxon>apioid superclade</taxon>
        <taxon>Tordylieae</taxon>
        <taxon>Tordyliinae</taxon>
        <taxon>Heracleum</taxon>
    </lineage>
</organism>
<keyword evidence="12" id="KW-1185">Reference proteome</keyword>
<evidence type="ECO:0000256" key="1">
    <source>
        <dbReference type="ARBA" id="ARBA00004167"/>
    </source>
</evidence>
<keyword evidence="3 8" id="KW-0732">Signal</keyword>
<dbReference type="EMBL" id="JAUIZM010000001">
    <property type="protein sequence ID" value="KAK1404282.1"/>
    <property type="molecule type" value="Genomic_DNA"/>
</dbReference>
<dbReference type="Proteomes" id="UP001237642">
    <property type="component" value="Unassembled WGS sequence"/>
</dbReference>
<feature type="signal peptide" evidence="8">
    <location>
        <begin position="1"/>
        <end position="22"/>
    </location>
</feature>
<reference evidence="11" key="2">
    <citation type="submission" date="2023-05" db="EMBL/GenBank/DDBJ databases">
        <authorList>
            <person name="Schelkunov M.I."/>
        </authorList>
    </citation>
    <scope>NUCLEOTIDE SEQUENCE</scope>
    <source>
        <strain evidence="11">Hsosn_3</strain>
        <tissue evidence="11">Leaf</tissue>
    </source>
</reference>
<evidence type="ECO:0000256" key="7">
    <source>
        <dbReference type="SAM" id="Phobius"/>
    </source>
</evidence>
<evidence type="ECO:0000256" key="5">
    <source>
        <dbReference type="ARBA" id="ARBA00047899"/>
    </source>
</evidence>
<sequence>MTISQKLYLLFLFSSIFVNCNGQDPCPSRECNGVEIKYPFWRIDEGATSVQFCGYPGFGLNCSDSSQDPVLTLPKDSYFVHDINYDNYTLNLIDIDVIDVTCPRVRHNFTVGTLPLYQTSSDLNLTFYFNCSYPPPPTLPTSPINCLSSEQKQSYVVEALIEAIQFDRWFEVCEDKVDIAVKKREIERNNINGLISEFRSALNDGFSLNWKTLKECEKCEESDGRCGFNNTAKEYLCFCEDNTIRRDNQSCRGKHKNSGLKIAIESAVAGGSILLISLLIIYYCRMKIKDGSIFSSQTVSSNSKDFEASIRQYGLSIPKRFRPELSVFLKYM</sequence>
<dbReference type="EC" id="2.7.11.1" evidence="2"/>
<feature type="transmembrane region" description="Helical" evidence="7">
    <location>
        <begin position="262"/>
        <end position="284"/>
    </location>
</feature>
<feature type="domain" description="Wall-associated receptor kinase galacturonan-binding" evidence="9">
    <location>
        <begin position="26"/>
        <end position="94"/>
    </location>
</feature>
<comment type="catalytic activity">
    <reaction evidence="5">
        <text>L-threonyl-[protein] + ATP = O-phospho-L-threonyl-[protein] + ADP + H(+)</text>
        <dbReference type="Rhea" id="RHEA:46608"/>
        <dbReference type="Rhea" id="RHEA-COMP:11060"/>
        <dbReference type="Rhea" id="RHEA-COMP:11605"/>
        <dbReference type="ChEBI" id="CHEBI:15378"/>
        <dbReference type="ChEBI" id="CHEBI:30013"/>
        <dbReference type="ChEBI" id="CHEBI:30616"/>
        <dbReference type="ChEBI" id="CHEBI:61977"/>
        <dbReference type="ChEBI" id="CHEBI:456216"/>
        <dbReference type="EC" id="2.7.11.1"/>
    </reaction>
</comment>
<dbReference type="Pfam" id="PF13947">
    <property type="entry name" value="GUB_WAK_bind"/>
    <property type="match status" value="1"/>
</dbReference>
<dbReference type="Pfam" id="PF14380">
    <property type="entry name" value="WAK_assoc"/>
    <property type="match status" value="1"/>
</dbReference>